<dbReference type="Proteomes" id="UP000198752">
    <property type="component" value="Unassembled WGS sequence"/>
</dbReference>
<dbReference type="SUPFAM" id="SSF51556">
    <property type="entry name" value="Metallo-dependent hydrolases"/>
    <property type="match status" value="1"/>
</dbReference>
<dbReference type="Gene3D" id="3.20.20.140">
    <property type="entry name" value="Metal-dependent hydrolases"/>
    <property type="match status" value="1"/>
</dbReference>
<dbReference type="STRING" id="269670.SAMN02982927_01226"/>
<proteinExistence type="predicted"/>
<dbReference type="OrthoDB" id="9767366at2"/>
<dbReference type="RefSeq" id="WP_093671121.1">
    <property type="nucleotide sequence ID" value="NZ_FOOY01000007.1"/>
</dbReference>
<accession>A0A1I2QQM3</accession>
<gene>
    <name evidence="2" type="ORF">SAMN02982927_01226</name>
</gene>
<dbReference type="InterPro" id="IPR013108">
    <property type="entry name" value="Amidohydro_3"/>
</dbReference>
<dbReference type="PANTHER" id="PTHR22642:SF2">
    <property type="entry name" value="PROTEIN LONG AFTER FAR-RED 3"/>
    <property type="match status" value="1"/>
</dbReference>
<protein>
    <recommendedName>
        <fullName evidence="1">Amidohydrolase 3 domain-containing protein</fullName>
    </recommendedName>
</protein>
<evidence type="ECO:0000313" key="2">
    <source>
        <dbReference type="EMBL" id="SFG27956.1"/>
    </source>
</evidence>
<dbReference type="CDD" id="cd01300">
    <property type="entry name" value="YtcJ_like"/>
    <property type="match status" value="1"/>
</dbReference>
<dbReference type="GO" id="GO:0016810">
    <property type="term" value="F:hydrolase activity, acting on carbon-nitrogen (but not peptide) bonds"/>
    <property type="evidence" value="ECO:0007669"/>
    <property type="project" value="InterPro"/>
</dbReference>
<sequence>MKLWKNGTFYTMNKPGETAACVLTDHGKIIAFDEQAQTIAHEQKAESVDLQSGIVFPGFVDSHLHLLWYGQALDRLNLSGYKTKKACLMAIAERSANLKDGEWLFVEGYDDNNLSDGDQLLTREDLDPISDTHPILVRRIDYHTVSVNTPFINKIGLTRHQIFAGGGMIDLDSAGFPTGILRDEASMLAIERFPTESTAELERLLKIAVQDLWKKGLTGAHSEDLHYFNGLEGTVQAFRHVLCEQFPFRAHLLVHHKELNAYLNTPESLKMASDFVELGAMKIFYDGTVGSHTAFMTQHYEGEPNNYGLQFHSDKEFEELVRQARAAKLPVAVHMIGDRAFQNVIRVLKKYPPLLGQKDRMIHTPWLRPTMLDEAHGMPLVFDIQPQFMSSDMPWALNVLGPDYPPLAFAWKTIQDSGFTIAGGSDAPIELPNPMLGIHAAVTRTCRADLNGKRYFPKEALNVFEAIALYTSGSADACKHSDSRGTISIGNVADFTVLDQDPFQIDTADLRDIKVRKTIVNERIVFEQ</sequence>
<dbReference type="InterPro" id="IPR032466">
    <property type="entry name" value="Metal_Hydrolase"/>
</dbReference>
<evidence type="ECO:0000313" key="3">
    <source>
        <dbReference type="Proteomes" id="UP000198752"/>
    </source>
</evidence>
<feature type="domain" description="Amidohydrolase 3" evidence="1">
    <location>
        <begin position="48"/>
        <end position="526"/>
    </location>
</feature>
<dbReference type="InterPro" id="IPR011059">
    <property type="entry name" value="Metal-dep_hydrolase_composite"/>
</dbReference>
<reference evidence="3" key="1">
    <citation type="submission" date="2016-10" db="EMBL/GenBank/DDBJ databases">
        <authorList>
            <person name="Varghese N."/>
            <person name="Submissions S."/>
        </authorList>
    </citation>
    <scope>NUCLEOTIDE SEQUENCE [LARGE SCALE GENOMIC DNA]</scope>
    <source>
        <strain evidence="3">ATCC 700379</strain>
    </source>
</reference>
<dbReference type="Gene3D" id="3.10.310.70">
    <property type="match status" value="1"/>
</dbReference>
<dbReference type="EMBL" id="FOOY01000007">
    <property type="protein sequence ID" value="SFG27956.1"/>
    <property type="molecule type" value="Genomic_DNA"/>
</dbReference>
<dbReference type="InterPro" id="IPR033932">
    <property type="entry name" value="YtcJ-like"/>
</dbReference>
<dbReference type="PANTHER" id="PTHR22642">
    <property type="entry name" value="IMIDAZOLONEPROPIONASE"/>
    <property type="match status" value="1"/>
</dbReference>
<keyword evidence="3" id="KW-1185">Reference proteome</keyword>
<organism evidence="2 3">
    <name type="scientific">Sporolactobacillus nakayamae</name>
    <dbReference type="NCBI Taxonomy" id="269670"/>
    <lineage>
        <taxon>Bacteria</taxon>
        <taxon>Bacillati</taxon>
        <taxon>Bacillota</taxon>
        <taxon>Bacilli</taxon>
        <taxon>Bacillales</taxon>
        <taxon>Sporolactobacillaceae</taxon>
        <taxon>Sporolactobacillus</taxon>
    </lineage>
</organism>
<dbReference type="SUPFAM" id="SSF51338">
    <property type="entry name" value="Composite domain of metallo-dependent hydrolases"/>
    <property type="match status" value="1"/>
</dbReference>
<evidence type="ECO:0000259" key="1">
    <source>
        <dbReference type="Pfam" id="PF07969"/>
    </source>
</evidence>
<dbReference type="Pfam" id="PF07969">
    <property type="entry name" value="Amidohydro_3"/>
    <property type="match status" value="1"/>
</dbReference>
<dbReference type="Gene3D" id="2.30.40.10">
    <property type="entry name" value="Urease, subunit C, domain 1"/>
    <property type="match status" value="1"/>
</dbReference>
<name>A0A1I2QQM3_9BACL</name>
<dbReference type="AlphaFoldDB" id="A0A1I2QQM3"/>